<evidence type="ECO:0000313" key="1">
    <source>
        <dbReference type="EMBL" id="ACC73554.1"/>
    </source>
</evidence>
<dbReference type="Proteomes" id="UP000001192">
    <property type="component" value="Chromosome 2"/>
</dbReference>
<proteinExistence type="predicted"/>
<evidence type="ECO:0000313" key="2">
    <source>
        <dbReference type="Proteomes" id="UP000001192"/>
    </source>
</evidence>
<dbReference type="EMBL" id="CP001044">
    <property type="protein sequence ID" value="ACC73554.1"/>
    <property type="molecule type" value="Genomic_DNA"/>
</dbReference>
<dbReference type="AlphaFoldDB" id="B2JQL3"/>
<protein>
    <submittedName>
        <fullName evidence="1">Uncharacterized protein</fullName>
    </submittedName>
</protein>
<organism evidence="1 2">
    <name type="scientific">Paraburkholderia phymatum (strain DSM 17167 / CIP 108236 / LMG 21445 / STM815)</name>
    <name type="common">Burkholderia phymatum</name>
    <dbReference type="NCBI Taxonomy" id="391038"/>
    <lineage>
        <taxon>Bacteria</taxon>
        <taxon>Pseudomonadati</taxon>
        <taxon>Pseudomonadota</taxon>
        <taxon>Betaproteobacteria</taxon>
        <taxon>Burkholderiales</taxon>
        <taxon>Burkholderiaceae</taxon>
        <taxon>Paraburkholderia</taxon>
    </lineage>
</organism>
<name>B2JQL3_PARP8</name>
<reference evidence="2" key="1">
    <citation type="journal article" date="2014" name="Stand. Genomic Sci.">
        <title>Complete genome sequence of Burkholderia phymatum STM815(T), a broad host range and efficient nitrogen-fixing symbiont of Mimosa species.</title>
        <authorList>
            <person name="Moulin L."/>
            <person name="Klonowska A."/>
            <person name="Caroline B."/>
            <person name="Booth K."/>
            <person name="Vriezen J.A."/>
            <person name="Melkonian R."/>
            <person name="James E.K."/>
            <person name="Young J.P."/>
            <person name="Bena G."/>
            <person name="Hauser L."/>
            <person name="Land M."/>
            <person name="Kyrpides N."/>
            <person name="Bruce D."/>
            <person name="Chain P."/>
            <person name="Copeland A."/>
            <person name="Pitluck S."/>
            <person name="Woyke T."/>
            <person name="Lizotte-Waniewski M."/>
            <person name="Bristow J."/>
            <person name="Riley M."/>
        </authorList>
    </citation>
    <scope>NUCLEOTIDE SEQUENCE [LARGE SCALE GENOMIC DNA]</scope>
    <source>
        <strain evidence="2">DSM 17167 / CIP 108236 / LMG 21445 / STM815</strain>
    </source>
</reference>
<sequence>MAPPIRLFDNIGDAVLTWAMVVARLTTSEFVDKGTLVAHMYAVAWSMRAFRRRLVPRDLRERRRSEQRADHAKISVATSVLLEFEHRLAESSAHS</sequence>
<gene>
    <name evidence="1" type="ordered locus">Bphy_4440</name>
</gene>
<keyword evidence="2" id="KW-1185">Reference proteome</keyword>
<dbReference type="KEGG" id="bph:Bphy_4440"/>
<dbReference type="HOGENOM" id="CLU_2367448_0_0_4"/>
<accession>B2JQL3</accession>